<evidence type="ECO:0000256" key="4">
    <source>
        <dbReference type="ARBA" id="ARBA00023295"/>
    </source>
</evidence>
<evidence type="ECO:0000256" key="2">
    <source>
        <dbReference type="ARBA" id="ARBA00022801"/>
    </source>
</evidence>
<evidence type="ECO:0000256" key="3">
    <source>
        <dbReference type="ARBA" id="ARBA00023277"/>
    </source>
</evidence>
<dbReference type="Pfam" id="PF13290">
    <property type="entry name" value="CHB_HEX_C_1"/>
    <property type="match status" value="1"/>
</dbReference>
<keyword evidence="4 6" id="KW-0326">Glycosidase</keyword>
<comment type="catalytic activity">
    <reaction evidence="6">
        <text>Endohydrolysis of (1-&gt;4)-alpha-D-glucosidic linkages in polysaccharides containing three or more (1-&gt;4)-alpha-linked D-glucose units.</text>
        <dbReference type="EC" id="3.2.1.1"/>
    </reaction>
</comment>
<dbReference type="PANTHER" id="PTHR43447">
    <property type="entry name" value="ALPHA-AMYLASE"/>
    <property type="match status" value="1"/>
</dbReference>
<name>H1Q491_9BACT</name>
<reference evidence="9 10" key="1">
    <citation type="submission" date="2011-12" db="EMBL/GenBank/DDBJ databases">
        <title>The Genome Sequence of Prevotella micans F0438.</title>
        <authorList>
            <consortium name="The Broad Institute Genome Sequencing Platform"/>
            <person name="Earl A."/>
            <person name="Ward D."/>
            <person name="Feldgarden M."/>
            <person name="Gevers D."/>
            <person name="Izard J."/>
            <person name="Baranova O.V."/>
            <person name="Blanton J.M."/>
            <person name="Wade W.G."/>
            <person name="Dewhirst F.E."/>
            <person name="Young S.K."/>
            <person name="Zeng Q."/>
            <person name="Gargeya S."/>
            <person name="Fitzgerald M."/>
            <person name="Haas B."/>
            <person name="Abouelleil A."/>
            <person name="Alvarado L."/>
            <person name="Arachchi H.M."/>
            <person name="Berlin A."/>
            <person name="Chapman S.B."/>
            <person name="Gearin G."/>
            <person name="Goldberg J."/>
            <person name="Griggs A."/>
            <person name="Gujja S."/>
            <person name="Hansen M."/>
            <person name="Heiman D."/>
            <person name="Howarth C."/>
            <person name="Larimer J."/>
            <person name="Lui A."/>
            <person name="MacDonald P.J.P."/>
            <person name="McCowen C."/>
            <person name="Montmayeur A."/>
            <person name="Murphy C."/>
            <person name="Neiman D."/>
            <person name="Pearson M."/>
            <person name="Priest M."/>
            <person name="Roberts A."/>
            <person name="Saif S."/>
            <person name="Shea T."/>
            <person name="Sisk P."/>
            <person name="Stolte C."/>
            <person name="Sykes S."/>
            <person name="Wortman J."/>
            <person name="Nusbaum C."/>
            <person name="Birren B."/>
        </authorList>
    </citation>
    <scope>NUCLEOTIDE SEQUENCE [LARGE SCALE GENOMIC DNA]</scope>
    <source>
        <strain evidence="9 10">F0438</strain>
    </source>
</reference>
<dbReference type="EC" id="3.2.1.1" evidence="6"/>
<evidence type="ECO:0000256" key="1">
    <source>
        <dbReference type="ARBA" id="ARBA00008061"/>
    </source>
</evidence>
<keyword evidence="3 6" id="KW-0119">Carbohydrate metabolism</keyword>
<feature type="signal peptide" evidence="7">
    <location>
        <begin position="1"/>
        <end position="19"/>
    </location>
</feature>
<protein>
    <recommendedName>
        <fullName evidence="6">Alpha-amylase</fullName>
        <ecNumber evidence="6">3.2.1.1</ecNumber>
    </recommendedName>
</protein>
<dbReference type="SMART" id="SM00642">
    <property type="entry name" value="Aamy"/>
    <property type="match status" value="1"/>
</dbReference>
<sequence length="680" mass="74081">MKRILSSVFGLVLALTAMADGWPANYNGVMLQGFFWDSFSESKWTALEAQTSDFAGYFDLVWVPQSGKCLENYNTMGYTPYYYFNQNSSFGTEAELRSMIGAFKAAGIGTVADVVVNHHNTTGWFAFPAETYGGNTYQLLSTDICANDDGGQTATQAASEGVQLGSHNDDGEDWGGMRDLDHRSANVQRIVKAYEKYLLDDLGYSGFRYDMVKGFAGEHVGNYNAAAGVKFSVGEYWDGNAHSVRSWIDATGKRSAAFDFAFRYAVRNAINGSTNGQQTGSSNWSLLSDASQATGININNGAYKQWAVTFVENHDTQYRSATEQNDPLRKDTLAANAFMLAMPGTPCVFYSHYRAYGKEIKAMIDARKIAGITNMSNYTNYRNNNRYYANTVDGTRGKLLVIVGSDANSLSIPANRFVKVLSGYHYAYYLSPETETAWVDLPSGTYEGAQKTTLTAVSATAGAKLVYTIDGTNPTASSTQAQSGETLTIPSGTTTLKVGLLIGSAVSGIVTRQYNVRNFSPYEIKVYVNADDAGSAWSAASTSGASPAINFWIWGGSHSTVSGSWPGDKVTDIETRNGKKWFVKSFNITTSTDVVNFVFSVGSGTPQTVDVLDVKETSFFNISNSLDGSKYKVNVTTGINRPQYQSANSDPYYYTLAGQRLLRPAKPGVYIHAGKKIIVR</sequence>
<feature type="domain" description="Glycosyl hydrolase family 13 catalytic" evidence="8">
    <location>
        <begin position="28"/>
        <end position="367"/>
    </location>
</feature>
<keyword evidence="2 6" id="KW-0378">Hydrolase</keyword>
<dbReference type="GO" id="GO:0005975">
    <property type="term" value="P:carbohydrate metabolic process"/>
    <property type="evidence" value="ECO:0007669"/>
    <property type="project" value="InterPro"/>
</dbReference>
<dbReference type="PRINTS" id="PR00110">
    <property type="entry name" value="ALPHAAMYLASE"/>
</dbReference>
<proteinExistence type="inferred from homology"/>
<keyword evidence="7" id="KW-0732">Signal</keyword>
<dbReference type="InterPro" id="IPR006046">
    <property type="entry name" value="Alpha_amylase"/>
</dbReference>
<accession>H1Q491</accession>
<dbReference type="AlphaFoldDB" id="H1Q491"/>
<dbReference type="Pfam" id="PF00128">
    <property type="entry name" value="Alpha-amylase"/>
    <property type="match status" value="1"/>
</dbReference>
<evidence type="ECO:0000256" key="5">
    <source>
        <dbReference type="RuleBase" id="RU003615"/>
    </source>
</evidence>
<dbReference type="STRING" id="883158.HMPREF9140_01729"/>
<evidence type="ECO:0000313" key="10">
    <source>
        <dbReference type="Proteomes" id="UP000016023"/>
    </source>
</evidence>
<evidence type="ECO:0000256" key="6">
    <source>
        <dbReference type="RuleBase" id="RU361134"/>
    </source>
</evidence>
<dbReference type="eggNOG" id="COG0366">
    <property type="taxonomic scope" value="Bacteria"/>
</dbReference>
<dbReference type="GO" id="GO:0043169">
    <property type="term" value="F:cation binding"/>
    <property type="evidence" value="ECO:0007669"/>
    <property type="project" value="InterPro"/>
</dbReference>
<dbReference type="SUPFAM" id="SSF51445">
    <property type="entry name" value="(Trans)glycosidases"/>
    <property type="match status" value="1"/>
</dbReference>
<keyword evidence="10" id="KW-1185">Reference proteome</keyword>
<feature type="chain" id="PRO_5003552949" description="Alpha-amylase" evidence="7">
    <location>
        <begin position="20"/>
        <end position="680"/>
    </location>
</feature>
<gene>
    <name evidence="9" type="ORF">HMPREF9140_01729</name>
</gene>
<dbReference type="HOGENOM" id="CLU_017998_0_0_10"/>
<evidence type="ECO:0000313" key="9">
    <source>
        <dbReference type="EMBL" id="EHO67872.1"/>
    </source>
</evidence>
<comment type="caution">
    <text evidence="9">The sequence shown here is derived from an EMBL/GenBank/DDBJ whole genome shotgun (WGS) entry which is preliminary data.</text>
</comment>
<dbReference type="InterPro" id="IPR006047">
    <property type="entry name" value="GH13_cat_dom"/>
</dbReference>
<dbReference type="Proteomes" id="UP000016023">
    <property type="component" value="Unassembled WGS sequence"/>
</dbReference>
<dbReference type="InterPro" id="IPR059177">
    <property type="entry name" value="GH29D-like_dom"/>
</dbReference>
<dbReference type="Gene3D" id="3.20.20.80">
    <property type="entry name" value="Glycosidases"/>
    <property type="match status" value="1"/>
</dbReference>
<dbReference type="InterPro" id="IPR017853">
    <property type="entry name" value="GH"/>
</dbReference>
<dbReference type="RefSeq" id="WP_006953260.1">
    <property type="nucleotide sequence ID" value="NZ_JH594523.1"/>
</dbReference>
<dbReference type="CDD" id="cd11314">
    <property type="entry name" value="AmyAc_arch_bac_plant_AmyA"/>
    <property type="match status" value="1"/>
</dbReference>
<evidence type="ECO:0000256" key="7">
    <source>
        <dbReference type="SAM" id="SignalP"/>
    </source>
</evidence>
<dbReference type="PATRIC" id="fig|883158.3.peg.1729"/>
<dbReference type="EMBL" id="AGWK01000045">
    <property type="protein sequence ID" value="EHO67872.1"/>
    <property type="molecule type" value="Genomic_DNA"/>
</dbReference>
<comment type="similarity">
    <text evidence="1 5">Belongs to the glycosyl hydrolase 13 family.</text>
</comment>
<evidence type="ECO:0000259" key="8">
    <source>
        <dbReference type="SMART" id="SM00642"/>
    </source>
</evidence>
<dbReference type="GO" id="GO:0004556">
    <property type="term" value="F:alpha-amylase activity"/>
    <property type="evidence" value="ECO:0007669"/>
    <property type="project" value="UniProtKB-UniRule"/>
</dbReference>
<organism evidence="9 10">
    <name type="scientific">Prevotella micans F0438</name>
    <dbReference type="NCBI Taxonomy" id="883158"/>
    <lineage>
        <taxon>Bacteria</taxon>
        <taxon>Pseudomonadati</taxon>
        <taxon>Bacteroidota</taxon>
        <taxon>Bacteroidia</taxon>
        <taxon>Bacteroidales</taxon>
        <taxon>Prevotellaceae</taxon>
        <taxon>Prevotella</taxon>
    </lineage>
</organism>